<dbReference type="FunFam" id="3.30.390.110:FF:000001">
    <property type="entry name" value="Protein MAK16 homolog"/>
    <property type="match status" value="1"/>
</dbReference>
<dbReference type="OrthoDB" id="10251342at2759"/>
<dbReference type="InterPro" id="IPR029004">
    <property type="entry name" value="Ribosomal_eL28/Mak16"/>
</dbReference>
<reference evidence="7 8" key="1">
    <citation type="journal article" date="2018" name="Gigascience">
        <title>Genomes of trombidid mites reveal novel predicted allergens and laterally-transferred genes associated with secondary metabolism.</title>
        <authorList>
            <person name="Dong X."/>
            <person name="Chaisiri K."/>
            <person name="Xia D."/>
            <person name="Armstrong S.D."/>
            <person name="Fang Y."/>
            <person name="Donnelly M.J."/>
            <person name="Kadowaki T."/>
            <person name="McGarry J.W."/>
            <person name="Darby A.C."/>
            <person name="Makepeace B.L."/>
        </authorList>
    </citation>
    <scope>NUCLEOTIDE SEQUENCE [LARGE SCALE GENOMIC DNA]</scope>
    <source>
        <strain evidence="7">UoL-UT</strain>
    </source>
</reference>
<protein>
    <recommendedName>
        <fullName evidence="4">Protein MAK16 homolog</fullName>
    </recommendedName>
</protein>
<comment type="similarity">
    <text evidence="2 4">Belongs to the MAK16 family.</text>
</comment>
<feature type="compositionally biased region" description="Acidic residues" evidence="5">
    <location>
        <begin position="192"/>
        <end position="213"/>
    </location>
</feature>
<proteinExistence type="inferred from homology"/>
<evidence type="ECO:0000256" key="4">
    <source>
        <dbReference type="PIRNR" id="PIRNR003352"/>
    </source>
</evidence>
<dbReference type="EMBL" id="NCKV01001005">
    <property type="protein sequence ID" value="RWS29247.1"/>
    <property type="molecule type" value="Genomic_DNA"/>
</dbReference>
<feature type="region of interest" description="Disordered" evidence="5">
    <location>
        <begin position="191"/>
        <end position="253"/>
    </location>
</feature>
<comment type="caution">
    <text evidence="7">The sequence shown here is derived from an EMBL/GenBank/DDBJ whole genome shotgun (WGS) entry which is preliminary data.</text>
</comment>
<accession>A0A443SP04</accession>
<keyword evidence="8" id="KW-1185">Reference proteome</keyword>
<evidence type="ECO:0000256" key="1">
    <source>
        <dbReference type="ARBA" id="ARBA00004123"/>
    </source>
</evidence>
<dbReference type="InterPro" id="IPR006958">
    <property type="entry name" value="Mak16"/>
</dbReference>
<dbReference type="GO" id="GO:0005730">
    <property type="term" value="C:nucleolus"/>
    <property type="evidence" value="ECO:0007669"/>
    <property type="project" value="UniProtKB-UniRule"/>
</dbReference>
<dbReference type="Pfam" id="PF04874">
    <property type="entry name" value="Mak16"/>
    <property type="match status" value="1"/>
</dbReference>
<dbReference type="GO" id="GO:0030687">
    <property type="term" value="C:preribosome, large subunit precursor"/>
    <property type="evidence" value="ECO:0007669"/>
    <property type="project" value="TreeGrafter"/>
</dbReference>
<feature type="compositionally biased region" description="Basic and acidic residues" evidence="5">
    <location>
        <begin position="214"/>
        <end position="223"/>
    </location>
</feature>
<name>A0A443SP04_9ACAR</name>
<evidence type="ECO:0000313" key="7">
    <source>
        <dbReference type="EMBL" id="RWS29247.1"/>
    </source>
</evidence>
<dbReference type="Proteomes" id="UP000288716">
    <property type="component" value="Unassembled WGS sequence"/>
</dbReference>
<dbReference type="PIRSF" id="PIRSF003352">
    <property type="entry name" value="MAK16"/>
    <property type="match status" value="1"/>
</dbReference>
<dbReference type="STRING" id="299467.A0A443SP04"/>
<dbReference type="GO" id="GO:0000460">
    <property type="term" value="P:maturation of 5.8S rRNA"/>
    <property type="evidence" value="ECO:0007669"/>
    <property type="project" value="TreeGrafter"/>
</dbReference>
<evidence type="ECO:0000256" key="5">
    <source>
        <dbReference type="SAM" id="MobiDB-lite"/>
    </source>
</evidence>
<gene>
    <name evidence="7" type="ORF">B4U80_02138</name>
</gene>
<organism evidence="7 8">
    <name type="scientific">Leptotrombidium deliense</name>
    <dbReference type="NCBI Taxonomy" id="299467"/>
    <lineage>
        <taxon>Eukaryota</taxon>
        <taxon>Metazoa</taxon>
        <taxon>Ecdysozoa</taxon>
        <taxon>Arthropoda</taxon>
        <taxon>Chelicerata</taxon>
        <taxon>Arachnida</taxon>
        <taxon>Acari</taxon>
        <taxon>Acariformes</taxon>
        <taxon>Trombidiformes</taxon>
        <taxon>Prostigmata</taxon>
        <taxon>Anystina</taxon>
        <taxon>Parasitengona</taxon>
        <taxon>Trombiculoidea</taxon>
        <taxon>Trombiculidae</taxon>
        <taxon>Leptotrombidium</taxon>
    </lineage>
</organism>
<dbReference type="PANTHER" id="PTHR23405">
    <property type="entry name" value="MAINTENANCE OF KILLER 16 MAK16 PROTEIN-RELATED"/>
    <property type="match status" value="1"/>
</dbReference>
<sequence length="253" mass="29950">MQQDDVIWSVINNNFCSYKISTKTQRLCRNEYNVTGICARTSCPLANSNYATVREEEGKLYLYVKTIERAAFPANLWEKIKLSPIYSKALQQIDHHLIYWPRHIKHRCKQRMTKITQYLIRMRKLATRRQKKLVTMPRKIERRERRREVKALLAAKIDNKIEKELLERLKKGTYGELYSFPESAYSQALKDDDAESEVESEAAETELEEEDDVEIGKEHREFVAADEFEESDESDMEDYNQESSSEDEEEFQK</sequence>
<dbReference type="GO" id="GO:0000470">
    <property type="term" value="P:maturation of LSU-rRNA"/>
    <property type="evidence" value="ECO:0007669"/>
    <property type="project" value="TreeGrafter"/>
</dbReference>
<feature type="compositionally biased region" description="Acidic residues" evidence="5">
    <location>
        <begin position="224"/>
        <end position="253"/>
    </location>
</feature>
<keyword evidence="3 4" id="KW-0539">Nucleus</keyword>
<comment type="subcellular location">
    <subcellularLocation>
        <location evidence="1">Nucleus</location>
    </subcellularLocation>
</comment>
<evidence type="ECO:0000256" key="3">
    <source>
        <dbReference type="ARBA" id="ARBA00023242"/>
    </source>
</evidence>
<dbReference type="AlphaFoldDB" id="A0A443SP04"/>
<dbReference type="Pfam" id="PF01778">
    <property type="entry name" value="Ribosomal_L28e"/>
    <property type="match status" value="1"/>
</dbReference>
<evidence type="ECO:0000259" key="6">
    <source>
        <dbReference type="Pfam" id="PF01778"/>
    </source>
</evidence>
<feature type="domain" description="Ribosomal eL28/Mak16" evidence="6">
    <location>
        <begin position="6"/>
        <end position="118"/>
    </location>
</feature>
<dbReference type="Gene3D" id="3.30.390.110">
    <property type="match status" value="1"/>
</dbReference>
<evidence type="ECO:0000256" key="2">
    <source>
        <dbReference type="ARBA" id="ARBA00005514"/>
    </source>
</evidence>
<dbReference type="PANTHER" id="PTHR23405:SF4">
    <property type="entry name" value="PROTEIN MAK16 HOMOLOG"/>
    <property type="match status" value="1"/>
</dbReference>
<dbReference type="VEuPathDB" id="VectorBase:LDEU002796"/>
<evidence type="ECO:0000313" key="8">
    <source>
        <dbReference type="Proteomes" id="UP000288716"/>
    </source>
</evidence>